<dbReference type="KEGG" id="aarg:Aargi30884_02840"/>
<dbReference type="InterPro" id="IPR020891">
    <property type="entry name" value="UPF0758_CS"/>
</dbReference>
<evidence type="ECO:0000256" key="4">
    <source>
        <dbReference type="ARBA" id="ARBA00022801"/>
    </source>
</evidence>
<dbReference type="NCBIfam" id="NF000642">
    <property type="entry name" value="PRK00024.1"/>
    <property type="match status" value="1"/>
</dbReference>
<dbReference type="EMBL" id="AP019695">
    <property type="protein sequence ID" value="BBK21381.1"/>
    <property type="molecule type" value="Genomic_DNA"/>
</dbReference>
<dbReference type="Gene3D" id="3.40.140.10">
    <property type="entry name" value="Cytidine Deaminase, domain 2"/>
    <property type="match status" value="1"/>
</dbReference>
<evidence type="ECO:0000256" key="7">
    <source>
        <dbReference type="RuleBase" id="RU003797"/>
    </source>
</evidence>
<evidence type="ECO:0000256" key="1">
    <source>
        <dbReference type="ARBA" id="ARBA00010243"/>
    </source>
</evidence>
<gene>
    <name evidence="9" type="ORF">Aargi30884_02840</name>
</gene>
<dbReference type="AlphaFoldDB" id="A0A6N4TFH4"/>
<dbReference type="InterPro" id="IPR046778">
    <property type="entry name" value="UPF0758_N"/>
</dbReference>
<keyword evidence="5" id="KW-0862">Zinc</keyword>
<dbReference type="GO" id="GO:0046872">
    <property type="term" value="F:metal ion binding"/>
    <property type="evidence" value="ECO:0007669"/>
    <property type="project" value="UniProtKB-KW"/>
</dbReference>
<sequence length="227" mass="25574">MGMKVKQLNEKERPREKALLNGIKSLSNRELIALLLRSGTREKSALEVADELLCTFETMGDLGSASIHDVMHIKGIKEAKAVELLAAFEIGKRIALDDIQEKVQIGKPEDVVDWLQQEIGFCNQECFYVIFLNQKNQIQSYKQMFTGTLTNASVHPREIFKEAMRLGCARIMVAHNHPSGDPTPSNADIELTNHIVESGKMVAIPLMDHIIVARNAYISFRQMRLID</sequence>
<dbReference type="NCBIfam" id="TIGR00608">
    <property type="entry name" value="radc"/>
    <property type="match status" value="1"/>
</dbReference>
<dbReference type="Proteomes" id="UP000464754">
    <property type="component" value="Chromosome"/>
</dbReference>
<keyword evidence="6" id="KW-0482">Metalloprotease</keyword>
<evidence type="ECO:0000256" key="6">
    <source>
        <dbReference type="ARBA" id="ARBA00023049"/>
    </source>
</evidence>
<dbReference type="Pfam" id="PF20582">
    <property type="entry name" value="UPF0758_N"/>
    <property type="match status" value="1"/>
</dbReference>
<feature type="domain" description="MPN" evidence="8">
    <location>
        <begin position="104"/>
        <end position="226"/>
    </location>
</feature>
<evidence type="ECO:0000313" key="10">
    <source>
        <dbReference type="Proteomes" id="UP000464754"/>
    </source>
</evidence>
<evidence type="ECO:0000256" key="2">
    <source>
        <dbReference type="ARBA" id="ARBA00022670"/>
    </source>
</evidence>
<keyword evidence="3" id="KW-0479">Metal-binding</keyword>
<keyword evidence="10" id="KW-1185">Reference proteome</keyword>
<dbReference type="InterPro" id="IPR037518">
    <property type="entry name" value="MPN"/>
</dbReference>
<dbReference type="PROSITE" id="PS50249">
    <property type="entry name" value="MPN"/>
    <property type="match status" value="1"/>
</dbReference>
<evidence type="ECO:0000256" key="3">
    <source>
        <dbReference type="ARBA" id="ARBA00022723"/>
    </source>
</evidence>
<comment type="similarity">
    <text evidence="1 7">Belongs to the UPF0758 family.</text>
</comment>
<dbReference type="InterPro" id="IPR025657">
    <property type="entry name" value="RadC_JAB"/>
</dbReference>
<organism evidence="9 10">
    <name type="scientific">Amedibacterium intestinale</name>
    <dbReference type="NCBI Taxonomy" id="2583452"/>
    <lineage>
        <taxon>Bacteria</taxon>
        <taxon>Bacillati</taxon>
        <taxon>Bacillota</taxon>
        <taxon>Erysipelotrichia</taxon>
        <taxon>Erysipelotrichales</taxon>
        <taxon>Erysipelotrichaceae</taxon>
        <taxon>Amedibacterium</taxon>
    </lineage>
</organism>
<dbReference type="CDD" id="cd08071">
    <property type="entry name" value="MPN_DUF2466"/>
    <property type="match status" value="1"/>
</dbReference>
<evidence type="ECO:0000256" key="5">
    <source>
        <dbReference type="ARBA" id="ARBA00022833"/>
    </source>
</evidence>
<name>A0A6N4TFH4_9FIRM</name>
<evidence type="ECO:0000313" key="9">
    <source>
        <dbReference type="EMBL" id="BBK21381.1"/>
    </source>
</evidence>
<dbReference type="GO" id="GO:0006508">
    <property type="term" value="P:proteolysis"/>
    <property type="evidence" value="ECO:0007669"/>
    <property type="project" value="UniProtKB-KW"/>
</dbReference>
<keyword evidence="4" id="KW-0378">Hydrolase</keyword>
<reference evidence="10" key="1">
    <citation type="submission" date="2019-05" db="EMBL/GenBank/DDBJ databases">
        <title>Complete genome sequencing of Absiella argi strain JCM 30884.</title>
        <authorList>
            <person name="Sakamoto M."/>
            <person name="Murakami T."/>
            <person name="Mori H."/>
        </authorList>
    </citation>
    <scope>NUCLEOTIDE SEQUENCE [LARGE SCALE GENOMIC DNA]</scope>
    <source>
        <strain evidence="10">JCM 30884</strain>
    </source>
</reference>
<keyword evidence="2" id="KW-0645">Protease</keyword>
<evidence type="ECO:0000259" key="8">
    <source>
        <dbReference type="PROSITE" id="PS50249"/>
    </source>
</evidence>
<dbReference type="InterPro" id="IPR001405">
    <property type="entry name" value="UPF0758"/>
</dbReference>
<dbReference type="Pfam" id="PF04002">
    <property type="entry name" value="RadC"/>
    <property type="match status" value="1"/>
</dbReference>
<proteinExistence type="inferred from homology"/>
<dbReference type="GO" id="GO:0008237">
    <property type="term" value="F:metallopeptidase activity"/>
    <property type="evidence" value="ECO:0007669"/>
    <property type="project" value="UniProtKB-KW"/>
</dbReference>
<accession>A0A6N4TFH4</accession>
<dbReference type="PANTHER" id="PTHR30471:SF3">
    <property type="entry name" value="UPF0758 PROTEIN YEES-RELATED"/>
    <property type="match status" value="1"/>
</dbReference>
<protein>
    <submittedName>
        <fullName evidence="9">UPF0758 protein</fullName>
    </submittedName>
</protein>
<dbReference type="PANTHER" id="PTHR30471">
    <property type="entry name" value="DNA REPAIR PROTEIN RADC"/>
    <property type="match status" value="1"/>
</dbReference>
<dbReference type="PROSITE" id="PS01302">
    <property type="entry name" value="UPF0758"/>
    <property type="match status" value="1"/>
</dbReference>
<dbReference type="SUPFAM" id="SSF102712">
    <property type="entry name" value="JAB1/MPN domain"/>
    <property type="match status" value="1"/>
</dbReference>